<reference evidence="1 2" key="1">
    <citation type="submission" date="2018-08" db="EMBL/GenBank/DDBJ databases">
        <title>Draft genome sequence of Psychrilyobacter sp. strain SD5 isolated from Black Sea water.</title>
        <authorList>
            <person name="Yadav S."/>
            <person name="Villanueva L."/>
            <person name="Damste J.S.S."/>
        </authorList>
    </citation>
    <scope>NUCLEOTIDE SEQUENCE [LARGE SCALE GENOMIC DNA]</scope>
    <source>
        <strain evidence="1 2">SD5</strain>
    </source>
</reference>
<gene>
    <name evidence="1" type="ORF">DYH56_10695</name>
</gene>
<evidence type="ECO:0000313" key="2">
    <source>
        <dbReference type="Proteomes" id="UP000263486"/>
    </source>
</evidence>
<proteinExistence type="predicted"/>
<dbReference type="RefSeq" id="WP_114642864.1">
    <property type="nucleotide sequence ID" value="NZ_QUAJ01000019.1"/>
</dbReference>
<comment type="caution">
    <text evidence="1">The sequence shown here is derived from an EMBL/GenBank/DDBJ whole genome shotgun (WGS) entry which is preliminary data.</text>
</comment>
<accession>A0ABX9KFD1</accession>
<keyword evidence="2" id="KW-1185">Reference proteome</keyword>
<protein>
    <submittedName>
        <fullName evidence="1">Uncharacterized protein</fullName>
    </submittedName>
</protein>
<name>A0ABX9KFD1_9FUSO</name>
<dbReference type="Proteomes" id="UP000263486">
    <property type="component" value="Unassembled WGS sequence"/>
</dbReference>
<organism evidence="1 2">
    <name type="scientific">Psychrilyobacter piezotolerans</name>
    <dbReference type="NCBI Taxonomy" id="2293438"/>
    <lineage>
        <taxon>Bacteria</taxon>
        <taxon>Fusobacteriati</taxon>
        <taxon>Fusobacteriota</taxon>
        <taxon>Fusobacteriia</taxon>
        <taxon>Fusobacteriales</taxon>
        <taxon>Fusobacteriaceae</taxon>
        <taxon>Psychrilyobacter</taxon>
    </lineage>
</organism>
<dbReference type="EMBL" id="QUAJ01000019">
    <property type="protein sequence ID" value="REI40479.1"/>
    <property type="molecule type" value="Genomic_DNA"/>
</dbReference>
<sequence length="100" mass="11793">MDIKKLVRLCFIPKEWPEDIKEMIFKLNGKEMLILSQLETEISFDQWNSTDFKNTPEWANAEDKAKNLLNKGESLEDYENWSGFNLITDFYKPRNADSLA</sequence>
<evidence type="ECO:0000313" key="1">
    <source>
        <dbReference type="EMBL" id="REI40479.1"/>
    </source>
</evidence>